<evidence type="ECO:0000313" key="1">
    <source>
        <dbReference type="EMBL" id="KAH0909042.1"/>
    </source>
</evidence>
<name>A0ABQ8BW56_BRANA</name>
<dbReference type="EMBL" id="JAGKQM010000009">
    <property type="protein sequence ID" value="KAH0909042.1"/>
    <property type="molecule type" value="Genomic_DNA"/>
</dbReference>
<comment type="caution">
    <text evidence="1">The sequence shown here is derived from an EMBL/GenBank/DDBJ whole genome shotgun (WGS) entry which is preliminary data.</text>
</comment>
<protein>
    <submittedName>
        <fullName evidence="1">Uncharacterized protein</fullName>
    </submittedName>
</protein>
<organism evidence="1 2">
    <name type="scientific">Brassica napus</name>
    <name type="common">Rape</name>
    <dbReference type="NCBI Taxonomy" id="3708"/>
    <lineage>
        <taxon>Eukaryota</taxon>
        <taxon>Viridiplantae</taxon>
        <taxon>Streptophyta</taxon>
        <taxon>Embryophyta</taxon>
        <taxon>Tracheophyta</taxon>
        <taxon>Spermatophyta</taxon>
        <taxon>Magnoliopsida</taxon>
        <taxon>eudicotyledons</taxon>
        <taxon>Gunneridae</taxon>
        <taxon>Pentapetalae</taxon>
        <taxon>rosids</taxon>
        <taxon>malvids</taxon>
        <taxon>Brassicales</taxon>
        <taxon>Brassicaceae</taxon>
        <taxon>Brassiceae</taxon>
        <taxon>Brassica</taxon>
    </lineage>
</organism>
<proteinExistence type="predicted"/>
<reference evidence="1 2" key="1">
    <citation type="submission" date="2021-05" db="EMBL/GenBank/DDBJ databases">
        <title>Genome Assembly of Synthetic Allotetraploid Brassica napus Reveals Homoeologous Exchanges between Subgenomes.</title>
        <authorList>
            <person name="Davis J.T."/>
        </authorList>
    </citation>
    <scope>NUCLEOTIDE SEQUENCE [LARGE SCALE GENOMIC DNA]</scope>
    <source>
        <strain evidence="2">cv. Da-Ae</strain>
        <tissue evidence="1">Seedling</tissue>
    </source>
</reference>
<evidence type="ECO:0000313" key="2">
    <source>
        <dbReference type="Proteomes" id="UP000824890"/>
    </source>
</evidence>
<gene>
    <name evidence="1" type="ORF">HID58_032363</name>
</gene>
<accession>A0ABQ8BW56</accession>
<dbReference type="Proteomes" id="UP000824890">
    <property type="component" value="Unassembled WGS sequence"/>
</dbReference>
<keyword evidence="2" id="KW-1185">Reference proteome</keyword>
<sequence>MNQRIHSTSEGSQLFLHPTDLRVMTLLHYAVSSIDDSSQSRICGLHDLLAARTIVQECGLTRFTNYITAAPPSQIHYVTFKPELLHGDPTIPKLFYLLSDVFSHTFWLNECDDCMLRSPSVTNYWAQPGLDPIKPSSLSSNFIVNASLEIKLELEIHLVSSVSLLDLKLIVLVSVSYKIGLRTLNVAYGSLELLALLLVNIQNSSYRCINIAFDYQLFFRTIAMEIKVEFSFGFLHFAEHDLPFDDSIFNFL</sequence>